<keyword evidence="1" id="KW-0175">Coiled coil</keyword>
<feature type="domain" description="AAA+ ATPase" evidence="3">
    <location>
        <begin position="2907"/>
        <end position="3042"/>
    </location>
</feature>
<feature type="compositionally biased region" description="Polar residues" evidence="2">
    <location>
        <begin position="147"/>
        <end position="160"/>
    </location>
</feature>
<protein>
    <submittedName>
        <fullName evidence="4">ATPase family AAA domain-containing 1</fullName>
    </submittedName>
</protein>
<feature type="compositionally biased region" description="Polar residues" evidence="2">
    <location>
        <begin position="184"/>
        <end position="206"/>
    </location>
</feature>
<dbReference type="Pfam" id="PF24581">
    <property type="entry name" value="DUF7608"/>
    <property type="match status" value="1"/>
</dbReference>
<dbReference type="GO" id="GO:0000724">
    <property type="term" value="P:double-strand break repair via homologous recombination"/>
    <property type="evidence" value="ECO:0007669"/>
    <property type="project" value="TreeGrafter"/>
</dbReference>
<name>A0A9P6VE90_9HELO</name>
<dbReference type="PANTHER" id="PTHR28122:SF1">
    <property type="entry name" value="E3 UBIQUITIN-PROTEIN LIGASE SUBSTRATE RECEPTOR MMS22"/>
    <property type="match status" value="1"/>
</dbReference>
<evidence type="ECO:0000259" key="3">
    <source>
        <dbReference type="SMART" id="SM00382"/>
    </source>
</evidence>
<sequence>MASWKLNGVVPDSDDESSLDSQSNAGVDDADVVDRSPNNDLLDQDEINREEDAGQDTCDSPAVQASFMVDKPSCGDVNTNSTESLKPDIDDLRIFPPSSPALPLAFQIPNTLWAFGLELTDSEAEATGNLPELPASSPPPPRDDVSRTYTRLTSPVSSPLSYLPDIQQDVRSNMYLAENHSPAILQSSSNDGSANEGATSHTSQEPVRSYKRSLRERAPIQLHPYAMEQEKYRQSLKARGIAPMRLAQTQDEDDQRRIHVPSSDPISQDMESQDREQETEESQPMEYDWDLKPLATERSMGRRPPISQANDDSASNDDDELPDVNELLRGKHSSSRRVEPKRHMNTYSSKWKRPQLSRVQTHKPAPRVSEHKAIDVFDVPVSPPATSSPLPTTLRKTRRTTSQAISISSKEHTPSWLDQDELNLQSVPDISTPVTSTVKPFSEPMLLDSDSDDDPFASEAPGSESSTSSDESIQIRKVSKKIRGVLPASHLRLDQQLAKLKHPDRAQSHSITASPEKLLTRRGVALPRAPVATHLGTSSAINGLPLVSDDSDDEESDHSRLIMEDDSQAHQKSGFEQSRMGFAEEEDRIDAMLPSLKRQGKLGRTSNKRLRVGPASSSRAYQPKITQHLVKGPSSKKQSRRRPRDKAVLRTPLVQDRRPKPPRLSILDVVDPPSQVRGKVPLFIKVAARTARFQVGQGRQSPSKKFIRLANREDTCDAQSVLEEWKGGKILRKALCAAAVSSTTVSRTPLGHIADNRQTRLQPPISTTATRNQARKTVHGQLDRPRQLIVSKGKQLSIGNYASTQHSVLPQRYPDSDLAPKAVLHLLERRTTRHPSGATQSRPAQLESSDIAASYRTLTAAFKNTKNELDARFKLTRTQPTQQQNVHLDHFLADDDIVRPSVETTPPHEPRGPHSERSNTPNPTKAHKLKNQLPQRIDTGAARYRQPSEPLVLEASTPAIFQSVTSNGNKLMGLGKYGTRYPVHFDISPLQPEIFFHESTFIGSGRLSEAIKLPPTTAIGASRGYISFRLGDKDFRWGQWNEDVSSEVGLFFDCLIELLIQSPPLSNSTDPTPASSMEFMIAYIQHSVSFANLAGRDGFLSRMLETLQDFSSRVSEAEHAIKERRPQCWIDTMARCSVVILQLLLMSRTVQAQTSLRLEDLLKSVSHLCTKLLVNQGLDMLRKLYDDLQYLSFRERGIRNDHYCASSWVVLLRVLNVSRIPKASFWDITNMAVLGAGSKLLDDARMMEQIWYSMYSLLPLCEFDDFGVVIPGLRHRISFDNWPLPQRLLRSVFALYTSNVKQFPGFNDYCRVLISRCHYLMREWGWWNCSGMIGTLFDFFASQNLGHLRNEEVYKSPNFLEVLDSEPSLEVEAEDRCFHIFLKVVALAIKHLRQAGVERSVRNLVSRLLPNHDRQYPKDEAIQTRDLAALRNHHDLLCTLYWVSPSHCRPALSLIQELVDADNSHKEACLINLRALDNLARFVFTSFTDESAVYKQFTQWELAFFDRILHQYLDAESEVRRLAEQLADSNGLPVPETQVKKTVDASRKSSMNTLRTLLFNLRDRIKSVKNAEAALSALNAELLSKILNPRFFEVYQDIRGSLVGDAIDSLHNYMDRASLLHPIGSQQSPSAPIGNDSQGSLDLAAPDIERQMIIYPLHEVILPNFTTTTRSILETRLYQSTEPRFMESLILCWARLVSFVTEEKYDLRGFTVSGSKAVFENRQRSARATKYWPLFLSQLLVDKSIDELKVAGFDLGLEWMQVITSNPILLDYEPHLSKRLYQKGHYLFQSEKWPLHEEWPKRHLHMLQVALNSMRMVKIDPNYGGFADSNPQSEKETQNLFSAALKITMDSMQRQLESMVPQSTAHTNYVTFCQDAISRFRGYASSIRPVTDFFLQHSQYYWPKNDDPHLYAAGIVSYSLRLHNQRGKAPLELFHYIYSGWKNDQMHSRPNNHIACVLKGMKNWAFAEFMLANFVPAIILASFNTAAGCVLATSYLPPDLMEYVDVHPVERPLLDEVESLLNVLIPDVAFYLNVDRDCGTSTEEQRDVTIGEYVERFVAALQEDIEKNWSVIGTGTCAWPDQSATVKITTGAREGGSINIPLLEGILPFDEVLELWRSYHGGMTQESLNRQLNRTDSGLGFPNWMITEQTQQKVNTNGSSEHTSHRMHAATFHILRTAQRPISRRACRTISDIRHPLLRRNFHRSAISYRIPEEFPPAEIDGFEEVSENRDNGLNGQDAEDVVENTPAEAQRRDAGPREALESDNTNGGSEDGLSVQSPEQIRNQGTEVGLTENPDQSVDIENLTPSQRRQARSGRTRTNRSRKPEGLPPVVIPDWFFKRNVICAGDDVSDGTLAVYSEESPEGNVEKFTSSEDITQCGLHSTENTKYKINANIYREIVSATRSGLSLRPPRNIPLTTIPRPILHLQCPKEDGTLYLDSVVEATARNLNADLVRIDADDLAQIVGTYVDENLAWSWSKIAVLGFQTQKMAGKLEDYENDLRAADEAADIQAEDDNPISRAMAPFLGRSSGSRRKPSSVFSFPLASFLKSAGSRNANSSSSPEDMPKFELYAAPGDSNSQLVKSASEQWLDLKISAALDTLIGATDAKRAKYTEGNGDAAQNAAAPPRGVIVQVKDFKLLNALPDGRAVLKKLRDAINKRWFDGRAILMLGTTSTDEIDTAVSKPEIQTLQSDVIDGETRTIFVPPDRRQEQDIVFVSDEKARIRRINIRHVEDMIMKLGGGNLEPSLTIDIETGIDTATAFSSDLEDQVWSYARVHRLATTIIGLNSSVSRIDGTDFTQACRLLNASDEAKFAWGAAELKDEDEADAVLQDSKDPAKIFKDKIKKIRREASPHEKKLLGGVISPGDISTTFSDVHAPKATVEALKTLISLSLIRPEAFSYGVLATDKIPGLLLYGPPGTGKTLLAKAVAKESGATVLEVSGAEVTDMFVGEGEKNVKAIFSLAKKLSPCVVFIDEADSLLGSRSGESSKRTTHREIINQFLREWDGLSNLSAFIMVATNRPFDLDDAVLRRLPRRLLVDLPVEKDREAILKIHLKDEVLHESVSLANLATETPFYSGSDLKNVAVSAAMACIREENEVASKHTGEEPYVYPPKRLLMKNHFTKALDEISASISEDMGTLGAIRKFDEKYGDRRGRRKKPSSLGFGGTTIPEKDSEAARVRKIEA</sequence>
<feature type="compositionally biased region" description="Basic and acidic residues" evidence="2">
    <location>
        <begin position="3170"/>
        <end position="3184"/>
    </location>
</feature>
<feature type="compositionally biased region" description="Low complexity" evidence="2">
    <location>
        <begin position="384"/>
        <end position="394"/>
    </location>
</feature>
<dbReference type="EMBL" id="VNKQ01000016">
    <property type="protein sequence ID" value="KAG0646099.1"/>
    <property type="molecule type" value="Genomic_DNA"/>
</dbReference>
<reference evidence="4" key="1">
    <citation type="submission" date="2019-07" db="EMBL/GenBank/DDBJ databases">
        <title>Hyphodiscus hymeniophilus genome sequencing and assembly.</title>
        <authorList>
            <person name="Kramer G."/>
            <person name="Nodwell J."/>
        </authorList>
    </citation>
    <scope>NUCLEOTIDE SEQUENCE</scope>
    <source>
        <strain evidence="4">ATCC 34498</strain>
    </source>
</reference>
<feature type="compositionally biased region" description="Polar residues" evidence="2">
    <location>
        <begin position="2263"/>
        <end position="2287"/>
    </location>
</feature>
<dbReference type="GO" id="GO:0031297">
    <property type="term" value="P:replication fork processing"/>
    <property type="evidence" value="ECO:0007669"/>
    <property type="project" value="InterPro"/>
</dbReference>
<feature type="compositionally biased region" description="Polar residues" evidence="2">
    <location>
        <begin position="422"/>
        <end position="439"/>
    </location>
</feature>
<feature type="region of interest" description="Disordered" evidence="2">
    <location>
        <begin position="594"/>
        <end position="668"/>
    </location>
</feature>
<dbReference type="PANTHER" id="PTHR28122">
    <property type="entry name" value="E3 UBIQUITIN-PROTEIN LIGASE SUBSTRATE RECEPTOR MMS22"/>
    <property type="match status" value="1"/>
</dbReference>
<feature type="region of interest" description="Disordered" evidence="2">
    <location>
        <begin position="2228"/>
        <end position="2329"/>
    </location>
</feature>
<feature type="compositionally biased region" description="Low complexity" evidence="2">
    <location>
        <begin position="2550"/>
        <end position="2560"/>
    </location>
</feature>
<feature type="compositionally biased region" description="Acidic residues" evidence="2">
    <location>
        <begin position="314"/>
        <end position="323"/>
    </location>
</feature>
<feature type="region of interest" description="Disordered" evidence="2">
    <location>
        <begin position="891"/>
        <end position="933"/>
    </location>
</feature>
<evidence type="ECO:0000256" key="2">
    <source>
        <dbReference type="SAM" id="MobiDB-lite"/>
    </source>
</evidence>
<feature type="compositionally biased region" description="Low complexity" evidence="2">
    <location>
        <begin position="458"/>
        <end position="472"/>
    </location>
</feature>
<proteinExistence type="predicted"/>
<gene>
    <name evidence="4" type="ORF">D0Z07_8271</name>
</gene>
<feature type="region of interest" description="Disordered" evidence="2">
    <location>
        <begin position="246"/>
        <end position="475"/>
    </location>
</feature>
<evidence type="ECO:0000256" key="1">
    <source>
        <dbReference type="SAM" id="Coils"/>
    </source>
</evidence>
<dbReference type="GO" id="GO:0035361">
    <property type="term" value="C:Cul8-RING ubiquitin ligase complex"/>
    <property type="evidence" value="ECO:0007669"/>
    <property type="project" value="TreeGrafter"/>
</dbReference>
<dbReference type="SMART" id="SM00382">
    <property type="entry name" value="AAA"/>
    <property type="match status" value="1"/>
</dbReference>
<feature type="region of interest" description="Disordered" evidence="2">
    <location>
        <begin position="128"/>
        <end position="163"/>
    </location>
</feature>
<dbReference type="Pfam" id="PF17862">
    <property type="entry name" value="AAA_lid_3"/>
    <property type="match status" value="1"/>
</dbReference>
<dbReference type="Pfam" id="PF00004">
    <property type="entry name" value="AAA"/>
    <property type="match status" value="1"/>
</dbReference>
<dbReference type="Proteomes" id="UP000785200">
    <property type="component" value="Unassembled WGS sequence"/>
</dbReference>
<comment type="caution">
    <text evidence="4">The sequence shown here is derived from an EMBL/GenBank/DDBJ whole genome shotgun (WGS) entry which is preliminary data.</text>
</comment>
<dbReference type="InterPro" id="IPR003593">
    <property type="entry name" value="AAA+_ATPase"/>
</dbReference>
<feature type="region of interest" description="Disordered" evidence="2">
    <location>
        <begin position="1"/>
        <end position="59"/>
    </location>
</feature>
<feature type="compositionally biased region" description="Basic residues" evidence="2">
    <location>
        <begin position="598"/>
        <end position="611"/>
    </location>
</feature>
<feature type="compositionally biased region" description="Basic and acidic residues" evidence="2">
    <location>
        <begin position="906"/>
        <end position="917"/>
    </location>
</feature>
<dbReference type="GO" id="GO:0016887">
    <property type="term" value="F:ATP hydrolysis activity"/>
    <property type="evidence" value="ECO:0007669"/>
    <property type="project" value="InterPro"/>
</dbReference>
<feature type="region of interest" description="Disordered" evidence="2">
    <location>
        <begin position="2550"/>
        <end position="2569"/>
    </location>
</feature>
<dbReference type="Gene3D" id="3.40.50.300">
    <property type="entry name" value="P-loop containing nucleotide triphosphate hydrolases"/>
    <property type="match status" value="1"/>
</dbReference>
<evidence type="ECO:0000313" key="4">
    <source>
        <dbReference type="EMBL" id="KAG0646099.1"/>
    </source>
</evidence>
<feature type="region of interest" description="Disordered" evidence="2">
    <location>
        <begin position="563"/>
        <end position="582"/>
    </location>
</feature>
<feature type="region of interest" description="Disordered" evidence="2">
    <location>
        <begin position="184"/>
        <end position="212"/>
    </location>
</feature>
<feature type="region of interest" description="Disordered" evidence="2">
    <location>
        <begin position="3148"/>
        <end position="3184"/>
    </location>
</feature>
<accession>A0A9P6VE90</accession>
<dbReference type="SUPFAM" id="SSF52540">
    <property type="entry name" value="P-loop containing nucleoside triphosphate hydrolases"/>
    <property type="match status" value="1"/>
</dbReference>
<dbReference type="InterPro" id="IPR027417">
    <property type="entry name" value="P-loop_NTPase"/>
</dbReference>
<dbReference type="GO" id="GO:0005524">
    <property type="term" value="F:ATP binding"/>
    <property type="evidence" value="ECO:0007669"/>
    <property type="project" value="InterPro"/>
</dbReference>
<feature type="compositionally biased region" description="Basic residues" evidence="2">
    <location>
        <begin position="343"/>
        <end position="365"/>
    </location>
</feature>
<dbReference type="OrthoDB" id="2386201at2759"/>
<dbReference type="Pfam" id="PF09462">
    <property type="entry name" value="Mus7"/>
    <property type="match status" value="1"/>
</dbReference>
<dbReference type="InterPro" id="IPR056027">
    <property type="entry name" value="DUF7608"/>
</dbReference>
<dbReference type="InterPro" id="IPR019021">
    <property type="entry name" value="Mms22"/>
</dbReference>
<evidence type="ECO:0000313" key="5">
    <source>
        <dbReference type="Proteomes" id="UP000785200"/>
    </source>
</evidence>
<feature type="region of interest" description="Disordered" evidence="2">
    <location>
        <begin position="500"/>
        <end position="519"/>
    </location>
</feature>
<organism evidence="4 5">
    <name type="scientific">Hyphodiscus hymeniophilus</name>
    <dbReference type="NCBI Taxonomy" id="353542"/>
    <lineage>
        <taxon>Eukaryota</taxon>
        <taxon>Fungi</taxon>
        <taxon>Dikarya</taxon>
        <taxon>Ascomycota</taxon>
        <taxon>Pezizomycotina</taxon>
        <taxon>Leotiomycetes</taxon>
        <taxon>Helotiales</taxon>
        <taxon>Hyphodiscaceae</taxon>
        <taxon>Hyphodiscus</taxon>
    </lineage>
</organism>
<dbReference type="InterPro" id="IPR003959">
    <property type="entry name" value="ATPase_AAA_core"/>
</dbReference>
<keyword evidence="5" id="KW-1185">Reference proteome</keyword>
<dbReference type="Gene3D" id="1.10.8.60">
    <property type="match status" value="1"/>
</dbReference>
<dbReference type="InterPro" id="IPR041569">
    <property type="entry name" value="AAA_lid_3"/>
</dbReference>
<feature type="coiled-coil region" evidence="1">
    <location>
        <begin position="2486"/>
        <end position="2513"/>
    </location>
</feature>
<feature type="compositionally biased region" description="Basic residues" evidence="2">
    <location>
        <begin position="2310"/>
        <end position="2322"/>
    </location>
</feature>
<dbReference type="GO" id="GO:0005634">
    <property type="term" value="C:nucleus"/>
    <property type="evidence" value="ECO:0007669"/>
    <property type="project" value="InterPro"/>
</dbReference>
<feature type="compositionally biased region" description="Basic and acidic residues" evidence="2">
    <location>
        <begin position="2250"/>
        <end position="2261"/>
    </location>
</feature>